<protein>
    <submittedName>
        <fullName evidence="1">Bacteroides conjugative transposon TraN protein</fullName>
    </submittedName>
</protein>
<dbReference type="OrthoDB" id="1038500at2"/>
<dbReference type="AlphaFoldDB" id="A0A1M5GZ00"/>
<dbReference type="RefSeq" id="WP_072960376.1">
    <property type="nucleotide sequence ID" value="NZ_FQUT01000010.1"/>
</dbReference>
<dbReference type="InterPro" id="IPR022298">
    <property type="entry name" value="Conjug_transposon_TraN"/>
</dbReference>
<accession>A0A1M5GZ00</accession>
<dbReference type="EMBL" id="FQUT01000010">
    <property type="protein sequence ID" value="SHG08692.1"/>
    <property type="molecule type" value="Genomic_DNA"/>
</dbReference>
<dbReference type="NCBIfam" id="TIGR03780">
    <property type="entry name" value="Bac_Flav_CT_N"/>
    <property type="match status" value="1"/>
</dbReference>
<dbReference type="Proteomes" id="UP000184518">
    <property type="component" value="Unassembled WGS sequence"/>
</dbReference>
<keyword evidence="2" id="KW-1185">Reference proteome</keyword>
<reference evidence="2" key="1">
    <citation type="submission" date="2016-11" db="EMBL/GenBank/DDBJ databases">
        <authorList>
            <person name="Varghese N."/>
            <person name="Submissions S."/>
        </authorList>
    </citation>
    <scope>NUCLEOTIDE SEQUENCE [LARGE SCALE GENOMIC DNA]</scope>
    <source>
        <strain evidence="2">DSM 27619</strain>
    </source>
</reference>
<dbReference type="STRING" id="1416778.SAMN05443633_11014"/>
<name>A0A1M5GZ00_9FLAO</name>
<sequence>MKIRLNIFFSVLLILFGICRLAAQENSGFASLSQAKLEPYKMEVTYNKTTHILFPSPIRYVDLGSENLIANKAEDVANVLRIKSSVRDFEEETNFSVITEDGKFYNFDVFYSSYPDTLNYDLLKLQRNQEKEYSTDVLFEELKGESSSLTELLIKTLYQLPKRTVKHIGSKSFGIQFLLKSLYVHEGKFYFIFQIKNKSSISFDVDFVTFKITDKKNLKRTAVQDKVLSPLRTYSPNSTVNYQSDGEFLYLMDQLTLLEDQVLEIDITEKAGGRHQKIKINNSDLIAAKVVKDLQLRLK</sequence>
<organism evidence="1 2">
    <name type="scientific">Chryseobacterium arachidis</name>
    <dbReference type="NCBI Taxonomy" id="1416778"/>
    <lineage>
        <taxon>Bacteria</taxon>
        <taxon>Pseudomonadati</taxon>
        <taxon>Bacteroidota</taxon>
        <taxon>Flavobacteriia</taxon>
        <taxon>Flavobacteriales</taxon>
        <taxon>Weeksellaceae</taxon>
        <taxon>Chryseobacterium group</taxon>
        <taxon>Chryseobacterium</taxon>
    </lineage>
</organism>
<gene>
    <name evidence="1" type="ORF">SAMN05443633_11014</name>
</gene>
<evidence type="ECO:0000313" key="1">
    <source>
        <dbReference type="EMBL" id="SHG08692.1"/>
    </source>
</evidence>
<dbReference type="Pfam" id="PF13595">
    <property type="entry name" value="DUF4138"/>
    <property type="match status" value="1"/>
</dbReference>
<proteinExistence type="predicted"/>
<evidence type="ECO:0000313" key="2">
    <source>
        <dbReference type="Proteomes" id="UP000184518"/>
    </source>
</evidence>